<evidence type="ECO:0000256" key="6">
    <source>
        <dbReference type="PROSITE-ProRule" id="PRU10137"/>
    </source>
</evidence>
<dbReference type="GO" id="GO:0003677">
    <property type="term" value="F:DNA binding"/>
    <property type="evidence" value="ECO:0007669"/>
    <property type="project" value="UniProtKB-KW"/>
</dbReference>
<evidence type="ECO:0000256" key="5">
    <source>
        <dbReference type="PIRSR" id="PIRSR606118-50"/>
    </source>
</evidence>
<dbReference type="InterPro" id="IPR050639">
    <property type="entry name" value="SSR_resolvase"/>
</dbReference>
<dbReference type="SMART" id="SM00857">
    <property type="entry name" value="Resolvase"/>
    <property type="match status" value="1"/>
</dbReference>
<keyword evidence="3" id="KW-0238">DNA-binding</keyword>
<dbReference type="PANTHER" id="PTHR30461:SF26">
    <property type="entry name" value="RESOLVASE HOMOLOG YNEB"/>
    <property type="match status" value="1"/>
</dbReference>
<dbReference type="SUPFAM" id="SSF53041">
    <property type="entry name" value="Resolvase-like"/>
    <property type="match status" value="1"/>
</dbReference>
<keyword evidence="4" id="KW-0233">DNA recombination</keyword>
<reference evidence="8 9" key="1">
    <citation type="submission" date="2016-02" db="EMBL/GenBank/DDBJ databases">
        <authorList>
            <person name="Wen L."/>
            <person name="He K."/>
            <person name="Yang H."/>
        </authorList>
    </citation>
    <scope>NUCLEOTIDE SEQUENCE [LARGE SCALE GENOMIC DNA]</scope>
    <source>
        <strain evidence="8 9">GED7880</strain>
    </source>
</reference>
<dbReference type="EMBL" id="LTAG01000117">
    <property type="protein sequence ID" value="KXO15053.1"/>
    <property type="molecule type" value="Genomic_DNA"/>
</dbReference>
<evidence type="ECO:0000259" key="7">
    <source>
        <dbReference type="PROSITE" id="PS51736"/>
    </source>
</evidence>
<dbReference type="Pfam" id="PF00239">
    <property type="entry name" value="Resolvase"/>
    <property type="match status" value="1"/>
</dbReference>
<comment type="similarity">
    <text evidence="1">Belongs to the site-specific recombinase resolvase family.</text>
</comment>
<dbReference type="PROSITE" id="PS00397">
    <property type="entry name" value="RECOMBINASES_1"/>
    <property type="match status" value="1"/>
</dbReference>
<dbReference type="AlphaFoldDB" id="A0A137SRE9"/>
<dbReference type="PROSITE" id="PS51736">
    <property type="entry name" value="RECOMBINASES_3"/>
    <property type="match status" value="1"/>
</dbReference>
<dbReference type="InterPro" id="IPR006118">
    <property type="entry name" value="Recombinase_CS"/>
</dbReference>
<accession>A0A137SRE9</accession>
<evidence type="ECO:0000256" key="1">
    <source>
        <dbReference type="ARBA" id="ARBA00009913"/>
    </source>
</evidence>
<evidence type="ECO:0000256" key="3">
    <source>
        <dbReference type="ARBA" id="ARBA00023125"/>
    </source>
</evidence>
<dbReference type="PATRIC" id="fig|28125.4.peg.2020"/>
<dbReference type="GO" id="GO:0000150">
    <property type="term" value="F:DNA strand exchange activity"/>
    <property type="evidence" value="ECO:0007669"/>
    <property type="project" value="InterPro"/>
</dbReference>
<dbReference type="InterPro" id="IPR036162">
    <property type="entry name" value="Resolvase-like_N_sf"/>
</dbReference>
<evidence type="ECO:0000256" key="4">
    <source>
        <dbReference type="ARBA" id="ARBA00023172"/>
    </source>
</evidence>
<dbReference type="Proteomes" id="UP000070093">
    <property type="component" value="Unassembled WGS sequence"/>
</dbReference>
<dbReference type="Gene3D" id="3.40.50.1390">
    <property type="entry name" value="Resolvase, N-terminal catalytic domain"/>
    <property type="match status" value="1"/>
</dbReference>
<organism evidence="8 9">
    <name type="scientific">Prevotella bivia</name>
    <dbReference type="NCBI Taxonomy" id="28125"/>
    <lineage>
        <taxon>Bacteria</taxon>
        <taxon>Pseudomonadati</taxon>
        <taxon>Bacteroidota</taxon>
        <taxon>Bacteroidia</taxon>
        <taxon>Bacteroidales</taxon>
        <taxon>Prevotellaceae</taxon>
        <taxon>Prevotella</taxon>
    </lineage>
</organism>
<gene>
    <name evidence="8" type="ORF">HMPREF3202_02024</name>
</gene>
<feature type="domain" description="Resolvase/invertase-type recombinase catalytic" evidence="7">
    <location>
        <begin position="2"/>
        <end position="102"/>
    </location>
</feature>
<keyword evidence="2" id="KW-0229">DNA integration</keyword>
<name>A0A137SRE9_9BACT</name>
<comment type="caution">
    <text evidence="8">The sequence shown here is derived from an EMBL/GenBank/DDBJ whole genome shotgun (WGS) entry which is preliminary data.</text>
</comment>
<feature type="active site" description="O-(5'-phospho-DNA)-serine intermediate" evidence="5 6">
    <location>
        <position position="10"/>
    </location>
</feature>
<sequence length="102" mass="11757">MANIGYARVSSREQHLDMQLTALRDKGCQTIFQEKVSGIRQRPELEKCLSFLREGDTLVVYKFDRLGRSLKNLLEIFDSLHNRGITVQDTFSICCCQLSLCR</sequence>
<dbReference type="PANTHER" id="PTHR30461">
    <property type="entry name" value="DNA-INVERTASE FROM LAMBDOID PROPHAGE"/>
    <property type="match status" value="1"/>
</dbReference>
<evidence type="ECO:0000256" key="2">
    <source>
        <dbReference type="ARBA" id="ARBA00022908"/>
    </source>
</evidence>
<protein>
    <submittedName>
        <fullName evidence="8">Resolvase protein</fullName>
    </submittedName>
</protein>
<proteinExistence type="inferred from homology"/>
<evidence type="ECO:0000313" key="9">
    <source>
        <dbReference type="Proteomes" id="UP000070093"/>
    </source>
</evidence>
<dbReference type="GO" id="GO:0015074">
    <property type="term" value="P:DNA integration"/>
    <property type="evidence" value="ECO:0007669"/>
    <property type="project" value="UniProtKB-KW"/>
</dbReference>
<dbReference type="CDD" id="cd03768">
    <property type="entry name" value="SR_ResInv"/>
    <property type="match status" value="1"/>
</dbReference>
<dbReference type="InterPro" id="IPR006119">
    <property type="entry name" value="Resolv_N"/>
</dbReference>
<dbReference type="eggNOG" id="COG1961">
    <property type="taxonomic scope" value="Bacteria"/>
</dbReference>
<evidence type="ECO:0000313" key="8">
    <source>
        <dbReference type="EMBL" id="KXO15053.1"/>
    </source>
</evidence>